<dbReference type="RefSeq" id="XP_022824010.1">
    <property type="nucleotide sequence ID" value="XM_022968242.1"/>
</dbReference>
<organism evidence="3 4">
    <name type="scientific">Spodoptera litura</name>
    <name type="common">Asian cotton leafworm</name>
    <dbReference type="NCBI Taxonomy" id="69820"/>
    <lineage>
        <taxon>Eukaryota</taxon>
        <taxon>Metazoa</taxon>
        <taxon>Ecdysozoa</taxon>
        <taxon>Arthropoda</taxon>
        <taxon>Hexapoda</taxon>
        <taxon>Insecta</taxon>
        <taxon>Pterygota</taxon>
        <taxon>Neoptera</taxon>
        <taxon>Endopterygota</taxon>
        <taxon>Lepidoptera</taxon>
        <taxon>Glossata</taxon>
        <taxon>Ditrysia</taxon>
        <taxon>Noctuoidea</taxon>
        <taxon>Noctuidae</taxon>
        <taxon>Amphipyrinae</taxon>
        <taxon>Spodoptera</taxon>
    </lineage>
</organism>
<dbReference type="KEGG" id="sliu:111354706"/>
<keyword evidence="2" id="KW-0812">Transmembrane</keyword>
<dbReference type="GeneID" id="111354706"/>
<feature type="region of interest" description="Disordered" evidence="1">
    <location>
        <begin position="226"/>
        <end position="256"/>
    </location>
</feature>
<keyword evidence="2" id="KW-1133">Transmembrane helix</keyword>
<accession>A0A9J7IT08</accession>
<keyword evidence="3" id="KW-1185">Reference proteome</keyword>
<sequence length="256" mass="30111">MCDPEYEEENKERVRMTINNQHINFTYNNKTSRYDGYANYIFVENESIYATCLNVEEKGKVQLIYSKTGVKSKAVLDSTSLTIRLHVGLNNSYLDCEYISVEPNDKYIYRVYFITEYVLSNLTQLYTNSDSFNIFIILGCISGLLLIITIVGIVYWRKRQRPTKDTETPYNDLQNENEVTPVPESMYDSCFSENFSDIQPNNDVPGSSDNFEPNYHSYEKVNYSQCKPKLDEPQQQRASKIYNEPYDHFRRHRNKK</sequence>
<dbReference type="AlphaFoldDB" id="A0A9J7IT08"/>
<evidence type="ECO:0000313" key="3">
    <source>
        <dbReference type="Proteomes" id="UP000301870"/>
    </source>
</evidence>
<evidence type="ECO:0000256" key="1">
    <source>
        <dbReference type="SAM" id="MobiDB-lite"/>
    </source>
</evidence>
<gene>
    <name evidence="4" type="primary">LOC111354706</name>
</gene>
<evidence type="ECO:0000256" key="2">
    <source>
        <dbReference type="SAM" id="Phobius"/>
    </source>
</evidence>
<dbReference type="OrthoDB" id="7477989at2759"/>
<keyword evidence="2" id="KW-0472">Membrane</keyword>
<name>A0A9J7IT08_SPOLT</name>
<proteinExistence type="predicted"/>
<evidence type="ECO:0000313" key="4">
    <source>
        <dbReference type="RefSeq" id="XP_022824010.1"/>
    </source>
</evidence>
<dbReference type="Proteomes" id="UP000301870">
    <property type="component" value="Chromosome 19"/>
</dbReference>
<protein>
    <submittedName>
        <fullName evidence="4">Uncharacterized protein LOC111354706</fullName>
    </submittedName>
</protein>
<reference evidence="4" key="1">
    <citation type="submission" date="2025-08" db="UniProtKB">
        <authorList>
            <consortium name="RefSeq"/>
        </authorList>
    </citation>
    <scope>IDENTIFICATION</scope>
    <source>
        <strain evidence="4">Ishihara</strain>
        <tissue evidence="4">Whole body</tissue>
    </source>
</reference>
<feature type="transmembrane region" description="Helical" evidence="2">
    <location>
        <begin position="132"/>
        <end position="156"/>
    </location>
</feature>